<evidence type="ECO:0000313" key="1">
    <source>
        <dbReference type="EMBL" id="KAF9619902.1"/>
    </source>
</evidence>
<dbReference type="Gene3D" id="1.25.40.180">
    <property type="match status" value="1"/>
</dbReference>
<gene>
    <name evidence="1" type="ORF">IFM89_009684</name>
</gene>
<keyword evidence="2" id="KW-1185">Reference proteome</keyword>
<dbReference type="InterPro" id="IPR016024">
    <property type="entry name" value="ARM-type_fold"/>
</dbReference>
<comment type="caution">
    <text evidence="1">The sequence shown here is derived from an EMBL/GenBank/DDBJ whole genome shotgun (WGS) entry which is preliminary data.</text>
</comment>
<dbReference type="PANTHER" id="PTHR23253:SF53">
    <property type="entry name" value="EUKARYOTIC TRANSLATION INITIATION FACTOR ISOFORM 4G-1"/>
    <property type="match status" value="1"/>
</dbReference>
<dbReference type="GO" id="GO:0003729">
    <property type="term" value="F:mRNA binding"/>
    <property type="evidence" value="ECO:0007669"/>
    <property type="project" value="TreeGrafter"/>
</dbReference>
<proteinExistence type="predicted"/>
<dbReference type="GO" id="GO:0016281">
    <property type="term" value="C:eukaryotic translation initiation factor 4F complex"/>
    <property type="evidence" value="ECO:0007669"/>
    <property type="project" value="TreeGrafter"/>
</dbReference>
<accession>A0A835INQ0</accession>
<dbReference type="AlphaFoldDB" id="A0A835INQ0"/>
<dbReference type="Proteomes" id="UP000631114">
    <property type="component" value="Unassembled WGS sequence"/>
</dbReference>
<dbReference type="OrthoDB" id="514777at2759"/>
<sequence>ELLGRDPKICPDEGNVETDLTTHPQLAQQLKFMVRDVLNLQTDKWVPSRKETITEIHSDAEKTLGLRPGATVSIRVNRGTGVDAIGGLSPGGFPNRPGAGGIMPGMPGARKMPRMPGIDNIDNWEGCGGVIIGRTSLLLQGSGAGSPGRPSNTATTIDPVAYSPPTKHVTSVAPVLPAEKRPAPVAKINPDELRKKTVSLLKEYFGICILYEAIQCVEELKARAECYGIPPGCCKLKEAFLVGLDMSPHMLNEIGIDLPKAPSNFGEIMAKLVLSGCLDFKVVKEVLKKVEDDFIQNDIFDGTIECISADPSGQVVLEAQAEEI</sequence>
<dbReference type="SUPFAM" id="SSF48371">
    <property type="entry name" value="ARM repeat"/>
    <property type="match status" value="1"/>
</dbReference>
<protein>
    <submittedName>
        <fullName evidence="1">Uncharacterized protein</fullName>
    </submittedName>
</protein>
<name>A0A835INQ0_9MAGN</name>
<dbReference type="PANTHER" id="PTHR23253">
    <property type="entry name" value="EUKARYOTIC TRANSLATION INITIATION FACTOR 4 GAMMA"/>
    <property type="match status" value="1"/>
</dbReference>
<dbReference type="GO" id="GO:0003743">
    <property type="term" value="F:translation initiation factor activity"/>
    <property type="evidence" value="ECO:0007669"/>
    <property type="project" value="TreeGrafter"/>
</dbReference>
<organism evidence="1 2">
    <name type="scientific">Coptis chinensis</name>
    <dbReference type="NCBI Taxonomy" id="261450"/>
    <lineage>
        <taxon>Eukaryota</taxon>
        <taxon>Viridiplantae</taxon>
        <taxon>Streptophyta</taxon>
        <taxon>Embryophyta</taxon>
        <taxon>Tracheophyta</taxon>
        <taxon>Spermatophyta</taxon>
        <taxon>Magnoliopsida</taxon>
        <taxon>Ranunculales</taxon>
        <taxon>Ranunculaceae</taxon>
        <taxon>Coptidoideae</taxon>
        <taxon>Coptis</taxon>
    </lineage>
</organism>
<reference evidence="1 2" key="1">
    <citation type="submission" date="2020-10" db="EMBL/GenBank/DDBJ databases">
        <title>The Coptis chinensis genome and diversification of protoberbering-type alkaloids.</title>
        <authorList>
            <person name="Wang B."/>
            <person name="Shu S."/>
            <person name="Song C."/>
            <person name="Liu Y."/>
        </authorList>
    </citation>
    <scope>NUCLEOTIDE SEQUENCE [LARGE SCALE GENOMIC DNA]</scope>
    <source>
        <strain evidence="1">HL-2020</strain>
        <tissue evidence="1">Leaf</tissue>
    </source>
</reference>
<dbReference type="EMBL" id="JADFTS010000002">
    <property type="protein sequence ID" value="KAF9619902.1"/>
    <property type="molecule type" value="Genomic_DNA"/>
</dbReference>
<evidence type="ECO:0000313" key="2">
    <source>
        <dbReference type="Proteomes" id="UP000631114"/>
    </source>
</evidence>
<feature type="non-terminal residue" evidence="1">
    <location>
        <position position="324"/>
    </location>
</feature>